<evidence type="ECO:0000313" key="2">
    <source>
        <dbReference type="Proteomes" id="UP000245938"/>
    </source>
</evidence>
<dbReference type="Proteomes" id="UP000245938">
    <property type="component" value="Unassembled WGS sequence"/>
</dbReference>
<dbReference type="RefSeq" id="WP_109307325.1">
    <property type="nucleotide sequence ID" value="NZ_BJUF01000073.1"/>
</dbReference>
<name>A0A2U3AGN4_9BACL</name>
<gene>
    <name evidence="1" type="ORF">DEX24_15625</name>
</gene>
<dbReference type="AlphaFoldDB" id="A0A2U3AGN4"/>
<organism evidence="1 2">
    <name type="scientific">Kurthia sibirica</name>
    <dbReference type="NCBI Taxonomy" id="202750"/>
    <lineage>
        <taxon>Bacteria</taxon>
        <taxon>Bacillati</taxon>
        <taxon>Bacillota</taxon>
        <taxon>Bacilli</taxon>
        <taxon>Bacillales</taxon>
        <taxon>Caryophanaceae</taxon>
        <taxon>Kurthia</taxon>
    </lineage>
</organism>
<sequence>MSYLLYDTKIAGFWRKTFTKKDIELHVLLLAAIDEPNHIPMKNFQDAVKYLESREYEVIQANNSALAIFNRIANRKEFDTKTYLSKDASKELKDSYSLSLILNPVYSI</sequence>
<reference evidence="1 2" key="1">
    <citation type="submission" date="2018-05" db="EMBL/GenBank/DDBJ databases">
        <title>Kurthia sibirica genome sequence.</title>
        <authorList>
            <person name="Maclea K.S."/>
            <person name="Goen A.E."/>
        </authorList>
    </citation>
    <scope>NUCLEOTIDE SEQUENCE [LARGE SCALE GENOMIC DNA]</scope>
    <source>
        <strain evidence="1 2">ATCC 49154</strain>
    </source>
</reference>
<dbReference type="EMBL" id="QFVR01000031">
    <property type="protein sequence ID" value="PWI23722.1"/>
    <property type="molecule type" value="Genomic_DNA"/>
</dbReference>
<protein>
    <submittedName>
        <fullName evidence="1">Uncharacterized protein</fullName>
    </submittedName>
</protein>
<accession>A0A2U3AGN4</accession>
<comment type="caution">
    <text evidence="1">The sequence shown here is derived from an EMBL/GenBank/DDBJ whole genome shotgun (WGS) entry which is preliminary data.</text>
</comment>
<proteinExistence type="predicted"/>
<evidence type="ECO:0000313" key="1">
    <source>
        <dbReference type="EMBL" id="PWI23722.1"/>
    </source>
</evidence>
<keyword evidence="2" id="KW-1185">Reference proteome</keyword>